<feature type="compositionally biased region" description="Basic and acidic residues" evidence="4">
    <location>
        <begin position="90"/>
        <end position="105"/>
    </location>
</feature>
<keyword evidence="3" id="KW-0408">Iron</keyword>
<dbReference type="Gene3D" id="2.60.120.330">
    <property type="entry name" value="B-lactam Antibiotic, Isopenicillin N Synthase, Chain"/>
    <property type="match status" value="1"/>
</dbReference>
<dbReference type="InterPro" id="IPR005123">
    <property type="entry name" value="Oxoglu/Fe-dep_dioxygenase_dom"/>
</dbReference>
<dbReference type="SUPFAM" id="SSF51197">
    <property type="entry name" value="Clavaminate synthase-like"/>
    <property type="match status" value="1"/>
</dbReference>
<dbReference type="PROSITE" id="PS51471">
    <property type="entry name" value="FE2OG_OXY"/>
    <property type="match status" value="1"/>
</dbReference>
<sequence length="365" mass="39725">MTGSVPIVDLEAWRAADEENRASLAEIIDGALHTVGTFLLAGHGVPAELTARMRTAGRSFFDLPWEKKEPHAVQRPHDNGWRGLVKHRTDTTEGTRGAPDLHEAFHMGPTHRTGDDAFDALYYPANKWPAELPELRETALAYTAHMTRVAGAVMEMLAGVLGLEPAFFTSRCEHATWTQSVNWYPSLDTVGQTAEGQMRVGPHTDFGTITLLDRQQGVSGLEVWSEEDGWFAPPFVEGTLLVNLGDLMHQWTDGRWRSLRHRVLAPSASAPQEELVSLVYFFDADPEAEIVPLAAPVGGGAGMPTVNVGETILKKNIQMLTDLKGHGLFQGELSLSRPGSADSPGSSPADDHPSRPGRHPAQGPQ</sequence>
<evidence type="ECO:0000256" key="1">
    <source>
        <dbReference type="ARBA" id="ARBA00004792"/>
    </source>
</evidence>
<feature type="region of interest" description="Disordered" evidence="4">
    <location>
        <begin position="90"/>
        <end position="109"/>
    </location>
</feature>
<keyword evidence="7" id="KW-1185">Reference proteome</keyword>
<dbReference type="EMBL" id="JBIRWM010000028">
    <property type="protein sequence ID" value="MFI2161681.1"/>
    <property type="molecule type" value="Genomic_DNA"/>
</dbReference>
<dbReference type="Proteomes" id="UP001611397">
    <property type="component" value="Unassembled WGS sequence"/>
</dbReference>
<evidence type="ECO:0000313" key="6">
    <source>
        <dbReference type="EMBL" id="MFI2161681.1"/>
    </source>
</evidence>
<evidence type="ECO:0000259" key="5">
    <source>
        <dbReference type="PROSITE" id="PS51471"/>
    </source>
</evidence>
<evidence type="ECO:0000313" key="7">
    <source>
        <dbReference type="Proteomes" id="UP001611397"/>
    </source>
</evidence>
<name>A0ABW7VJX1_STROI</name>
<dbReference type="RefSeq" id="WP_107120974.1">
    <property type="nucleotide sequence ID" value="NZ_JBIRUT010000022.1"/>
</dbReference>
<feature type="compositionally biased region" description="Low complexity" evidence="4">
    <location>
        <begin position="336"/>
        <end position="348"/>
    </location>
</feature>
<comment type="caution">
    <text evidence="6">The sequence shown here is derived from an EMBL/GenBank/DDBJ whole genome shotgun (WGS) entry which is preliminary data.</text>
</comment>
<gene>
    <name evidence="6" type="ORF">ACH49L_39530</name>
</gene>
<comment type="pathway">
    <text evidence="1">Antibiotic biosynthesis.</text>
</comment>
<dbReference type="Pfam" id="PF03171">
    <property type="entry name" value="2OG-FeII_Oxy"/>
    <property type="match status" value="1"/>
</dbReference>
<dbReference type="InterPro" id="IPR044861">
    <property type="entry name" value="IPNS-like_FE2OG_OXY"/>
</dbReference>
<feature type="region of interest" description="Disordered" evidence="4">
    <location>
        <begin position="331"/>
        <end position="365"/>
    </location>
</feature>
<accession>A0ABW7VJX1</accession>
<comment type="similarity">
    <text evidence="3">Belongs to the iron/ascorbate-dependent oxidoreductase family.</text>
</comment>
<dbReference type="InterPro" id="IPR027443">
    <property type="entry name" value="IPNS-like_sf"/>
</dbReference>
<dbReference type="InterPro" id="IPR050231">
    <property type="entry name" value="Iron_ascorbate_oxido_reductase"/>
</dbReference>
<protein>
    <submittedName>
        <fullName evidence="6">Isopenicillin N synthase family dioxygenase</fullName>
    </submittedName>
</protein>
<evidence type="ECO:0000256" key="4">
    <source>
        <dbReference type="SAM" id="MobiDB-lite"/>
    </source>
</evidence>
<dbReference type="PANTHER" id="PTHR47990">
    <property type="entry name" value="2-OXOGLUTARATE (2OG) AND FE(II)-DEPENDENT OXYGENASE SUPERFAMILY PROTEIN-RELATED"/>
    <property type="match status" value="1"/>
</dbReference>
<keyword evidence="6" id="KW-0223">Dioxygenase</keyword>
<dbReference type="GO" id="GO:0051213">
    <property type="term" value="F:dioxygenase activity"/>
    <property type="evidence" value="ECO:0007669"/>
    <property type="project" value="UniProtKB-KW"/>
</dbReference>
<proteinExistence type="inferred from homology"/>
<dbReference type="Pfam" id="PF14226">
    <property type="entry name" value="DIOX_N"/>
    <property type="match status" value="1"/>
</dbReference>
<keyword evidence="3" id="KW-0479">Metal-binding</keyword>
<feature type="domain" description="Fe2OG dioxygenase" evidence="5">
    <location>
        <begin position="174"/>
        <end position="284"/>
    </location>
</feature>
<evidence type="ECO:0000256" key="3">
    <source>
        <dbReference type="RuleBase" id="RU003682"/>
    </source>
</evidence>
<keyword evidence="3" id="KW-0560">Oxidoreductase</keyword>
<dbReference type="InterPro" id="IPR026992">
    <property type="entry name" value="DIOX_N"/>
</dbReference>
<reference evidence="6 7" key="1">
    <citation type="submission" date="2024-10" db="EMBL/GenBank/DDBJ databases">
        <title>The Natural Products Discovery Center: Release of the First 8490 Sequenced Strains for Exploring Actinobacteria Biosynthetic Diversity.</title>
        <authorList>
            <person name="Kalkreuter E."/>
            <person name="Kautsar S.A."/>
            <person name="Yang D."/>
            <person name="Bader C.D."/>
            <person name="Teijaro C.N."/>
            <person name="Fluegel L."/>
            <person name="Davis C.M."/>
            <person name="Simpson J.R."/>
            <person name="Lauterbach L."/>
            <person name="Steele A.D."/>
            <person name="Gui C."/>
            <person name="Meng S."/>
            <person name="Li G."/>
            <person name="Viehrig K."/>
            <person name="Ye F."/>
            <person name="Su P."/>
            <person name="Kiefer A.F."/>
            <person name="Nichols A."/>
            <person name="Cepeda A.J."/>
            <person name="Yan W."/>
            <person name="Fan B."/>
            <person name="Jiang Y."/>
            <person name="Adhikari A."/>
            <person name="Zheng C.-J."/>
            <person name="Schuster L."/>
            <person name="Cowan T.M."/>
            <person name="Smanski M.J."/>
            <person name="Chevrette M.G."/>
            <person name="De Carvalho L.P.S."/>
            <person name="Shen B."/>
        </authorList>
    </citation>
    <scope>NUCLEOTIDE SEQUENCE [LARGE SCALE GENOMIC DNA]</scope>
    <source>
        <strain evidence="6 7">NPDC020295</strain>
    </source>
</reference>
<organism evidence="6 7">
    <name type="scientific">Streptomyces olivaceoviridis</name>
    <name type="common">Streptomyces corchorusii</name>
    <dbReference type="NCBI Taxonomy" id="1921"/>
    <lineage>
        <taxon>Bacteria</taxon>
        <taxon>Bacillati</taxon>
        <taxon>Actinomycetota</taxon>
        <taxon>Actinomycetes</taxon>
        <taxon>Kitasatosporales</taxon>
        <taxon>Streptomycetaceae</taxon>
        <taxon>Streptomyces</taxon>
    </lineage>
</organism>
<keyword evidence="2" id="KW-0045">Antibiotic biosynthesis</keyword>
<evidence type="ECO:0000256" key="2">
    <source>
        <dbReference type="ARBA" id="ARBA00023194"/>
    </source>
</evidence>